<keyword evidence="6" id="KW-0378">Hydrolase</keyword>
<feature type="binding site" evidence="5">
    <location>
        <position position="479"/>
    </location>
    <ligand>
        <name>L-glutamate</name>
        <dbReference type="ChEBI" id="CHEBI:29985"/>
    </ligand>
</feature>
<evidence type="ECO:0000313" key="7">
    <source>
        <dbReference type="Ensembl" id="ENSORLP00000045380.1"/>
    </source>
</evidence>
<keyword evidence="3" id="KW-1202">Platelet aggregation activating toxin</keyword>
<comment type="catalytic activity">
    <reaction evidence="6">
        <text>an N-terminal (5-L-glutamyl)-[peptide] + an alpha-amino acid = 5-L-glutamyl amino acid + an N-terminal L-alpha-aminoacyl-[peptide]</text>
        <dbReference type="Rhea" id="RHEA:23904"/>
        <dbReference type="Rhea" id="RHEA-COMP:9780"/>
        <dbReference type="Rhea" id="RHEA-COMP:9795"/>
        <dbReference type="ChEBI" id="CHEBI:77644"/>
        <dbReference type="ChEBI" id="CHEBI:78597"/>
        <dbReference type="ChEBI" id="CHEBI:78599"/>
        <dbReference type="ChEBI" id="CHEBI:78608"/>
        <dbReference type="EC" id="2.3.2.2"/>
    </reaction>
</comment>
<dbReference type="SUPFAM" id="SSF56235">
    <property type="entry name" value="N-terminal nucleophile aminohydrolases (Ntn hydrolases)"/>
    <property type="match status" value="2"/>
</dbReference>
<dbReference type="GO" id="GO:0005886">
    <property type="term" value="C:plasma membrane"/>
    <property type="evidence" value="ECO:0000318"/>
    <property type="project" value="GO_Central"/>
</dbReference>
<keyword evidence="6" id="KW-0012">Acyltransferase</keyword>
<feature type="active site" description="Nucleophile" evidence="4">
    <location>
        <position position="386"/>
    </location>
</feature>
<evidence type="ECO:0000256" key="5">
    <source>
        <dbReference type="PIRSR" id="PIRSR600101-2"/>
    </source>
</evidence>
<dbReference type="GO" id="GO:0002682">
    <property type="term" value="P:regulation of immune system process"/>
    <property type="evidence" value="ECO:0000318"/>
    <property type="project" value="GO_Central"/>
</dbReference>
<dbReference type="UniPathway" id="UPA00204"/>
<feature type="binding site" evidence="5">
    <location>
        <begin position="456"/>
        <end position="457"/>
    </location>
    <ligand>
        <name>L-glutamate</name>
        <dbReference type="ChEBI" id="CHEBI:29985"/>
    </ligand>
</feature>
<evidence type="ECO:0000256" key="6">
    <source>
        <dbReference type="RuleBase" id="RU368068"/>
    </source>
</evidence>
<feature type="binding site" evidence="5">
    <location>
        <position position="110"/>
    </location>
    <ligand>
        <name>L-glutamate</name>
        <dbReference type="ChEBI" id="CHEBI:29985"/>
    </ligand>
</feature>
<dbReference type="Gene3D" id="1.10.246.130">
    <property type="match status" value="1"/>
</dbReference>
<dbReference type="Pfam" id="PF01019">
    <property type="entry name" value="G_glu_transpept"/>
    <property type="match status" value="2"/>
</dbReference>
<dbReference type="EC" id="3.4.19.13" evidence="6"/>
<dbReference type="PANTHER" id="PTHR11686">
    <property type="entry name" value="GAMMA GLUTAMYL TRANSPEPTIDASE"/>
    <property type="match status" value="1"/>
</dbReference>
<comment type="catalytic activity">
    <reaction evidence="6">
        <text>an S-substituted glutathione + H2O = an S-substituted L-cysteinylglycine + L-glutamate</text>
        <dbReference type="Rhea" id="RHEA:59468"/>
        <dbReference type="ChEBI" id="CHEBI:15377"/>
        <dbReference type="ChEBI" id="CHEBI:29985"/>
        <dbReference type="ChEBI" id="CHEBI:90779"/>
        <dbReference type="ChEBI" id="CHEBI:143103"/>
        <dbReference type="EC" id="3.4.19.13"/>
    </reaction>
</comment>
<dbReference type="InterPro" id="IPR043137">
    <property type="entry name" value="GGT_ssub_C"/>
</dbReference>
<dbReference type="GO" id="GO:0031179">
    <property type="term" value="P:peptide modification"/>
    <property type="evidence" value="ECO:0000318"/>
    <property type="project" value="GO_Central"/>
</dbReference>
<comment type="subcellular location">
    <subcellularLocation>
        <location evidence="6">Membrane</location>
        <topology evidence="6">Single-pass type II membrane protein</topology>
    </subcellularLocation>
</comment>
<reference evidence="7 8" key="1">
    <citation type="journal article" date="2007" name="Nature">
        <title>The medaka draft genome and insights into vertebrate genome evolution.</title>
        <authorList>
            <person name="Kasahara M."/>
            <person name="Naruse K."/>
            <person name="Sasaki S."/>
            <person name="Nakatani Y."/>
            <person name="Qu W."/>
            <person name="Ahsan B."/>
            <person name="Yamada T."/>
            <person name="Nagayasu Y."/>
            <person name="Doi K."/>
            <person name="Kasai Y."/>
            <person name="Jindo T."/>
            <person name="Kobayashi D."/>
            <person name="Shimada A."/>
            <person name="Toyoda A."/>
            <person name="Kuroki Y."/>
            <person name="Fujiyama A."/>
            <person name="Sasaki T."/>
            <person name="Shimizu A."/>
            <person name="Asakawa S."/>
            <person name="Shimizu N."/>
            <person name="Hashimoto S."/>
            <person name="Yang J."/>
            <person name="Lee Y."/>
            <person name="Matsushima K."/>
            <person name="Sugano S."/>
            <person name="Sakaizumi M."/>
            <person name="Narita T."/>
            <person name="Ohishi K."/>
            <person name="Haga S."/>
            <person name="Ohta F."/>
            <person name="Nomoto H."/>
            <person name="Nogata K."/>
            <person name="Morishita T."/>
            <person name="Endo T."/>
            <person name="Shin-I T."/>
            <person name="Takeda H."/>
            <person name="Morishita S."/>
            <person name="Kohara Y."/>
        </authorList>
    </citation>
    <scope>NUCLEOTIDE SEQUENCE [LARGE SCALE GENOMIC DNA]</scope>
    <source>
        <strain evidence="7 8">Hd-rR</strain>
    </source>
</reference>
<keyword evidence="6" id="KW-0808">Transferase</keyword>
<dbReference type="GO" id="GO:0006751">
    <property type="term" value="P:glutathione catabolic process"/>
    <property type="evidence" value="ECO:0000318"/>
    <property type="project" value="GO_Central"/>
</dbReference>
<feature type="binding site" evidence="5">
    <location>
        <begin position="404"/>
        <end position="406"/>
    </location>
    <ligand>
        <name>L-glutamate</name>
        <dbReference type="ChEBI" id="CHEBI:29985"/>
    </ligand>
</feature>
<dbReference type="Proteomes" id="UP000001038">
    <property type="component" value="Chromosome 9"/>
</dbReference>
<comment type="pathway">
    <text evidence="6">Sulfur metabolism; glutathione metabolism.</text>
</comment>
<evidence type="ECO:0000256" key="1">
    <source>
        <dbReference type="ARBA" id="ARBA00009381"/>
    </source>
</evidence>
<keyword evidence="3" id="KW-0800">Toxin</keyword>
<dbReference type="Gene3D" id="3.60.20.40">
    <property type="match status" value="1"/>
</dbReference>
<keyword evidence="6" id="KW-1133">Transmembrane helix</keyword>
<reference evidence="7" key="3">
    <citation type="submission" date="2025-09" db="UniProtKB">
        <authorList>
            <consortium name="Ensembl"/>
        </authorList>
    </citation>
    <scope>IDENTIFICATION</scope>
    <source>
        <strain evidence="7">Hd-rR</strain>
    </source>
</reference>
<dbReference type="STRING" id="8090.ENSORLP00000045380"/>
<organism evidence="7 8">
    <name type="scientific">Oryzias latipes</name>
    <name type="common">Japanese rice fish</name>
    <name type="synonym">Japanese killifish</name>
    <dbReference type="NCBI Taxonomy" id="8090"/>
    <lineage>
        <taxon>Eukaryota</taxon>
        <taxon>Metazoa</taxon>
        <taxon>Chordata</taxon>
        <taxon>Craniata</taxon>
        <taxon>Vertebrata</taxon>
        <taxon>Euteleostomi</taxon>
        <taxon>Actinopterygii</taxon>
        <taxon>Neopterygii</taxon>
        <taxon>Teleostei</taxon>
        <taxon>Neoteleostei</taxon>
        <taxon>Acanthomorphata</taxon>
        <taxon>Ovalentaria</taxon>
        <taxon>Atherinomorphae</taxon>
        <taxon>Beloniformes</taxon>
        <taxon>Adrianichthyidae</taxon>
        <taxon>Oryziinae</taxon>
        <taxon>Oryzias</taxon>
    </lineage>
</organism>
<dbReference type="FunFam" id="1.10.246.130:FF:000002">
    <property type="entry name" value="glutathione hydrolase 1 proenzyme"/>
    <property type="match status" value="1"/>
</dbReference>
<keyword evidence="6" id="KW-0812">Transmembrane</keyword>
<dbReference type="PRINTS" id="PR01210">
    <property type="entry name" value="GGTRANSPTASE"/>
</dbReference>
<reference evidence="7" key="2">
    <citation type="submission" date="2025-08" db="UniProtKB">
        <authorList>
            <consortium name="Ensembl"/>
        </authorList>
    </citation>
    <scope>IDENTIFICATION</scope>
    <source>
        <strain evidence="7">Hd-rR</strain>
    </source>
</reference>
<evidence type="ECO:0000256" key="4">
    <source>
        <dbReference type="PIRSR" id="PIRSR600101-1"/>
    </source>
</evidence>
<dbReference type="GO" id="GO:0050727">
    <property type="term" value="P:regulation of inflammatory response"/>
    <property type="evidence" value="ECO:0000318"/>
    <property type="project" value="GO_Central"/>
</dbReference>
<keyword evidence="2" id="KW-0325">Glycoprotein</keyword>
<dbReference type="Bgee" id="ENSORLG00000014563">
    <property type="expression patterns" value="Expressed in sexually immature organism"/>
</dbReference>
<keyword evidence="6" id="KW-0472">Membrane</keyword>
<sequence length="605" mass="66281">MVGKSLIAGVVVLLVAAVSLFLGVFMAFGKKNTPPSSDHFYSKAAVAADAGKCSEVGRDILKKNGSAVDASIAALLCVGLLNAHSMGIGGGLFFVIYNASTGKVETIDARETAPMNATEDMFGNNTKLSRTGGLSIAIPGEIRGYEMAHKRHGRLPWKELFEPSIALARDGFPIGKALAHALFKSKDSIQRNANMCEVFCDSENNILKENDIIRFPKLADTYQRIAEEGPDVFYNGTMARSIVEDIQAEGGIITLDDLLEYQPVLNENPLKLNIGEYTIHIPDAPSSGPVLALILNIVDGYNFSDTSVSTAEKKTLTYHRIVEAFRFAYAKRSRLGDPRYLNITDLIQNMTSDYFADGIRNKITDDTTHPDTYYEPDYFVPENHGTAHLSVIAEDGSAVAATSTINLYFGSKVMSRSTGIIFNDEMDDFSSPYMTNGFGIPPSPNNFIQPGKRPLSSMCPTIIFDKENRVKMVVGASGGTKITTATALVCRTHSLTSLCSTFQHMRRLKLSSVFWNKKQVILNSLFFNYDLKKAVKEPRVHNQLNPNMTVVEQGFEKSVLDGLAQKNHVTQLLRTPDSVVQAVVRLGEHLCAESDPRKGGYPAGY</sequence>
<dbReference type="AlphaFoldDB" id="A0A3B3IMX5"/>
<keyword evidence="8" id="KW-1185">Reference proteome</keyword>
<dbReference type="InterPro" id="IPR055262">
    <property type="entry name" value="GGT_CS"/>
</dbReference>
<dbReference type="PANTHER" id="PTHR11686:SF56">
    <property type="entry name" value="GLUTATHIONE HYDROLASE 1 PROENZYME-RELATED"/>
    <property type="match status" value="1"/>
</dbReference>
<evidence type="ECO:0000256" key="3">
    <source>
        <dbReference type="ARBA" id="ARBA00084097"/>
    </source>
</evidence>
<dbReference type="FunFam" id="3.60.20.40:FF:000001">
    <property type="entry name" value="Gamma-glutamyltranspeptidase 1"/>
    <property type="match status" value="1"/>
</dbReference>
<dbReference type="InterPro" id="IPR000101">
    <property type="entry name" value="GGT_peptidase"/>
</dbReference>
<comment type="function">
    <text evidence="6">Cleaves the gamma-glutamyl peptide bond of glutathione and glutathione conjugates.</text>
</comment>
<comment type="similarity">
    <text evidence="1">Belongs to the gamma-glutamyltransferase family.</text>
</comment>
<feature type="transmembrane region" description="Helical" evidence="6">
    <location>
        <begin position="6"/>
        <end position="28"/>
    </location>
</feature>
<dbReference type="GO" id="GO:0036374">
    <property type="term" value="F:glutathione hydrolase activity"/>
    <property type="evidence" value="ECO:0000318"/>
    <property type="project" value="GO_Central"/>
</dbReference>
<dbReference type="GeneTree" id="ENSGT00940000154601"/>
<dbReference type="NCBIfam" id="TIGR00066">
    <property type="entry name" value="g_glut_trans"/>
    <property type="match status" value="1"/>
</dbReference>
<protein>
    <recommendedName>
        <fullName evidence="6">Glutathione hydrolase</fullName>
        <ecNumber evidence="6">2.3.2.2</ecNumber>
        <ecNumber evidence="6">3.4.19.13</ecNumber>
    </recommendedName>
    <alternativeName>
        <fullName evidence="6">Gamma-glutamyltransferase</fullName>
    </alternativeName>
    <alternativeName>
        <fullName evidence="6">Gamma-glutamyltranspeptidase</fullName>
    </alternativeName>
</protein>
<accession>A0A3B3IMX5</accession>
<name>A0A3B3IMX5_ORYLA</name>
<feature type="binding site" evidence="5">
    <location>
        <position position="428"/>
    </location>
    <ligand>
        <name>L-glutamate</name>
        <dbReference type="ChEBI" id="CHEBI:29985"/>
    </ligand>
</feature>
<dbReference type="InterPro" id="IPR029055">
    <property type="entry name" value="Ntn_hydrolases_N"/>
</dbReference>
<dbReference type="GO" id="GO:0103068">
    <property type="term" value="F:leukotriene C4 gamma-glutamyl transferase activity"/>
    <property type="evidence" value="ECO:0007669"/>
    <property type="project" value="UniProtKB-EC"/>
</dbReference>
<dbReference type="EC" id="2.3.2.2" evidence="6"/>
<dbReference type="PROSITE" id="PS00462">
    <property type="entry name" value="G_GLU_TRANSPEPTIDASE"/>
    <property type="match status" value="1"/>
</dbReference>
<evidence type="ECO:0000256" key="2">
    <source>
        <dbReference type="ARBA" id="ARBA00023180"/>
    </source>
</evidence>
<proteinExistence type="inferred from homology"/>
<dbReference type="InterPro" id="IPR043138">
    <property type="entry name" value="GGT_lsub"/>
</dbReference>
<dbReference type="Ensembl" id="ENSORLT00000045649.1">
    <property type="protein sequence ID" value="ENSORLP00000045380.1"/>
    <property type="gene ID" value="ENSORLG00000014563.2"/>
</dbReference>
<comment type="catalytic activity">
    <reaction evidence="6">
        <text>glutathione + H2O = L-cysteinylglycine + L-glutamate</text>
        <dbReference type="Rhea" id="RHEA:28807"/>
        <dbReference type="ChEBI" id="CHEBI:15377"/>
        <dbReference type="ChEBI" id="CHEBI:29985"/>
        <dbReference type="ChEBI" id="CHEBI:57925"/>
        <dbReference type="ChEBI" id="CHEBI:61694"/>
        <dbReference type="EC" id="3.4.19.13"/>
    </reaction>
</comment>
<dbReference type="InParanoid" id="A0A3B3IMX5"/>
<keyword evidence="3" id="KW-1199">Hemostasis impairing toxin</keyword>
<evidence type="ECO:0000313" key="8">
    <source>
        <dbReference type="Proteomes" id="UP000001038"/>
    </source>
</evidence>
<gene>
    <name evidence="7" type="primary">ggt1a</name>
</gene>